<evidence type="ECO:0000313" key="3">
    <source>
        <dbReference type="Proteomes" id="UP001148313"/>
    </source>
</evidence>
<dbReference type="RefSeq" id="WP_271087515.1">
    <property type="nucleotide sequence ID" value="NZ_JAPJZH010000001.1"/>
</dbReference>
<keyword evidence="1" id="KW-0472">Membrane</keyword>
<gene>
    <name evidence="2" type="ORF">OOZ53_01490</name>
</gene>
<evidence type="ECO:0000313" key="2">
    <source>
        <dbReference type="EMBL" id="MDA4843997.1"/>
    </source>
</evidence>
<feature type="transmembrane region" description="Helical" evidence="1">
    <location>
        <begin position="77"/>
        <end position="94"/>
    </location>
</feature>
<comment type="caution">
    <text evidence="2">The sequence shown here is derived from an EMBL/GenBank/DDBJ whole genome shotgun (WGS) entry which is preliminary data.</text>
</comment>
<feature type="transmembrane region" description="Helical" evidence="1">
    <location>
        <begin position="20"/>
        <end position="41"/>
    </location>
</feature>
<accession>A0ABT4VIP3</accession>
<dbReference type="Proteomes" id="UP001148313">
    <property type="component" value="Unassembled WGS sequence"/>
</dbReference>
<evidence type="ECO:0000256" key="1">
    <source>
        <dbReference type="SAM" id="Phobius"/>
    </source>
</evidence>
<keyword evidence="3" id="KW-1185">Reference proteome</keyword>
<reference evidence="2" key="1">
    <citation type="submission" date="2022-11" db="EMBL/GenBank/DDBJ databases">
        <title>Hoeflea poritis sp. nov., isolated from scleractinian coral Porites lutea.</title>
        <authorList>
            <person name="Zhang G."/>
            <person name="Wei Q."/>
            <person name="Cai L."/>
        </authorList>
    </citation>
    <scope>NUCLEOTIDE SEQUENCE</scope>
    <source>
        <strain evidence="2">E7-10</strain>
    </source>
</reference>
<feature type="transmembrane region" description="Helical" evidence="1">
    <location>
        <begin position="47"/>
        <end position="70"/>
    </location>
</feature>
<sequence length="99" mass="10997">MTPVSNRFNRANSILGKHKAVFIALAFLTWISPPASLVLLSEGWTPLALILGPALFFPPVGLMVVLSIVAIRHYHPLMWLSFISVATTIIWMVWLETPS</sequence>
<name>A0ABT4VIP3_9HYPH</name>
<organism evidence="2 3">
    <name type="scientific">Hoeflea poritis</name>
    <dbReference type="NCBI Taxonomy" id="2993659"/>
    <lineage>
        <taxon>Bacteria</taxon>
        <taxon>Pseudomonadati</taxon>
        <taxon>Pseudomonadota</taxon>
        <taxon>Alphaproteobacteria</taxon>
        <taxon>Hyphomicrobiales</taxon>
        <taxon>Rhizobiaceae</taxon>
        <taxon>Hoeflea</taxon>
    </lineage>
</organism>
<protein>
    <submittedName>
        <fullName evidence="2">Uncharacterized protein</fullName>
    </submittedName>
</protein>
<proteinExistence type="predicted"/>
<dbReference type="EMBL" id="JAPJZH010000001">
    <property type="protein sequence ID" value="MDA4843997.1"/>
    <property type="molecule type" value="Genomic_DNA"/>
</dbReference>
<keyword evidence="1" id="KW-1133">Transmembrane helix</keyword>
<keyword evidence="1" id="KW-0812">Transmembrane</keyword>